<dbReference type="AlphaFoldDB" id="A0A495E7X2"/>
<dbReference type="Proteomes" id="UP000269412">
    <property type="component" value="Unassembled WGS sequence"/>
</dbReference>
<dbReference type="InterPro" id="IPR040794">
    <property type="entry name" value="CE2_N"/>
</dbReference>
<dbReference type="GO" id="GO:0052689">
    <property type="term" value="F:carboxylic ester hydrolase activity"/>
    <property type="evidence" value="ECO:0007669"/>
    <property type="project" value="InterPro"/>
</dbReference>
<dbReference type="Gene3D" id="2.60.120.260">
    <property type="entry name" value="Galactose-binding domain-like"/>
    <property type="match status" value="1"/>
</dbReference>
<dbReference type="Gene3D" id="3.40.50.1110">
    <property type="entry name" value="SGNH hydrolase"/>
    <property type="match status" value="1"/>
</dbReference>
<evidence type="ECO:0000313" key="2">
    <source>
        <dbReference type="EMBL" id="RKR13042.1"/>
    </source>
</evidence>
<proteinExistence type="predicted"/>
<dbReference type="Pfam" id="PF17996">
    <property type="entry name" value="CE2_N"/>
    <property type="match status" value="1"/>
</dbReference>
<dbReference type="InterPro" id="IPR036514">
    <property type="entry name" value="SGNH_hydro_sf"/>
</dbReference>
<dbReference type="EMBL" id="RBIQ01000008">
    <property type="protein sequence ID" value="RKR13042.1"/>
    <property type="molecule type" value="Genomic_DNA"/>
</dbReference>
<dbReference type="SUPFAM" id="SSF52266">
    <property type="entry name" value="SGNH hydrolase"/>
    <property type="match status" value="1"/>
</dbReference>
<feature type="domain" description="Carbohydrate esterase 2 N-terminal" evidence="1">
    <location>
        <begin position="62"/>
        <end position="167"/>
    </location>
</feature>
<name>A0A495E7X2_9FLAO</name>
<accession>A0A495E7X2</accession>
<protein>
    <submittedName>
        <fullName evidence="2">GDSL-like lipase/acylhydrolase family protein</fullName>
    </submittedName>
</protein>
<gene>
    <name evidence="2" type="ORF">CLV91_1756</name>
</gene>
<keyword evidence="3" id="KW-1185">Reference proteome</keyword>
<dbReference type="CDD" id="cd01831">
    <property type="entry name" value="Endoglucanase_E_like"/>
    <property type="match status" value="1"/>
</dbReference>
<reference evidence="2 3" key="1">
    <citation type="submission" date="2018-10" db="EMBL/GenBank/DDBJ databases">
        <title>Genomic Encyclopedia of Archaeal and Bacterial Type Strains, Phase II (KMG-II): from individual species to whole genera.</title>
        <authorList>
            <person name="Goeker M."/>
        </authorList>
    </citation>
    <scope>NUCLEOTIDE SEQUENCE [LARGE SCALE GENOMIC DNA]</scope>
    <source>
        <strain evidence="2 3">DSM 25230</strain>
    </source>
</reference>
<keyword evidence="2" id="KW-0378">Hydrolase</keyword>
<dbReference type="InterPro" id="IPR052762">
    <property type="entry name" value="PCW_deacetylase/CE"/>
</dbReference>
<dbReference type="PANTHER" id="PTHR37834">
    <property type="entry name" value="GDSL-LIKE LIPASE/ACYLHYDROLASE DOMAIN PROTEIN (AFU_ORTHOLOGUE AFUA_2G00620)"/>
    <property type="match status" value="1"/>
</dbReference>
<evidence type="ECO:0000313" key="3">
    <source>
        <dbReference type="Proteomes" id="UP000269412"/>
    </source>
</evidence>
<dbReference type="PANTHER" id="PTHR37834:SF2">
    <property type="entry name" value="ESTERASE, SGNH HYDROLASE-TYPE"/>
    <property type="match status" value="1"/>
</dbReference>
<evidence type="ECO:0000259" key="1">
    <source>
        <dbReference type="Pfam" id="PF17996"/>
    </source>
</evidence>
<dbReference type="InterPro" id="IPR037461">
    <property type="entry name" value="CtCE2-like_dom"/>
</dbReference>
<organism evidence="2 3">
    <name type="scientific">Maribacter vaceletii</name>
    <dbReference type="NCBI Taxonomy" id="1206816"/>
    <lineage>
        <taxon>Bacteria</taxon>
        <taxon>Pseudomonadati</taxon>
        <taxon>Bacteroidota</taxon>
        <taxon>Flavobacteriia</taxon>
        <taxon>Flavobacteriales</taxon>
        <taxon>Flavobacteriaceae</taxon>
        <taxon>Maribacter</taxon>
    </lineage>
</organism>
<comment type="caution">
    <text evidence="2">The sequence shown here is derived from an EMBL/GenBank/DDBJ whole genome shotgun (WGS) entry which is preliminary data.</text>
</comment>
<sequence length="388" mass="44202">MGLPQGSILDHNIYMKKSNYSKRYVFALAFFILISSCRAPKSIEIDTSNVLVISPNQEHVSYEGRILSNKAENAKEIYWPGSSIRLNFIGTAAKAILEDQNGTNYYNVIIDGVFSKKIHLEKGKKEYILATDLKNEKHTVELHKRNDWTYGKTLFYGFNIKGEKTLPTTKKDLFIEFYGNSITVGYGNEDYSGDDSSSGEVSNNYYSYAARTARNLNAEYSCIALSGIGLKVSWFNRIMPEMYDALNPEDSITRWNFNKRQPDVVVINLLQNDSWIVNKPTNEEFIRRFGKNAPSEQEYIDAYVDFINKIKGHYPNTKVVCYMGNMDITKPGSIWPTRVAKVVAKFPKNVYMTTAPYIDTQGLGHPKIDDHKVSADILTSFIKKEVLK</sequence>